<dbReference type="InterPro" id="IPR010496">
    <property type="entry name" value="AL/BT2_dom"/>
</dbReference>
<name>A0ABW5CZJ6_9BACT</name>
<feature type="domain" description="3-keto-alpha-glucoside-1,2-lyase/3-keto-2-hydroxy-glucal hydratase" evidence="1">
    <location>
        <begin position="17"/>
        <end position="220"/>
    </location>
</feature>
<accession>A0ABW5CZJ6</accession>
<gene>
    <name evidence="2" type="ORF">ACFSKP_16165</name>
</gene>
<evidence type="ECO:0000313" key="3">
    <source>
        <dbReference type="Proteomes" id="UP001597374"/>
    </source>
</evidence>
<proteinExistence type="predicted"/>
<keyword evidence="3" id="KW-1185">Reference proteome</keyword>
<comment type="caution">
    <text evidence="2">The sequence shown here is derived from an EMBL/GenBank/DDBJ whole genome shotgun (WGS) entry which is preliminary data.</text>
</comment>
<organism evidence="2 3">
    <name type="scientific">Pontibacter ruber</name>
    <dbReference type="NCBI Taxonomy" id="1343895"/>
    <lineage>
        <taxon>Bacteria</taxon>
        <taxon>Pseudomonadati</taxon>
        <taxon>Bacteroidota</taxon>
        <taxon>Cytophagia</taxon>
        <taxon>Cytophagales</taxon>
        <taxon>Hymenobacteraceae</taxon>
        <taxon>Pontibacter</taxon>
    </lineage>
</organism>
<sequence>MNTDKDQKQAPAKAGNEWVALFDGKTTTGWHSYGRKTVASAWKVEYGVLHLAADSKAYGEDSGDLVTDESFEDFHLKLEWKVAPGGNSGILFYVQDQPDKYDRSWKTGPEMQLLDNERHPDAKIPNRKAGDLYDLLAGAPDNANPAGEWNQTEIICDKGRLQFYQNGENILTTTLWDEHWKNLIAHSKFRDYPDFGTFRLGKIVLQDHRDEVWFRNIQVKKL</sequence>
<evidence type="ECO:0000259" key="1">
    <source>
        <dbReference type="Pfam" id="PF06439"/>
    </source>
</evidence>
<dbReference type="Gene3D" id="2.60.120.560">
    <property type="entry name" value="Exo-inulinase, domain 1"/>
    <property type="match status" value="1"/>
</dbReference>
<reference evidence="3" key="1">
    <citation type="journal article" date="2019" name="Int. J. Syst. Evol. Microbiol.">
        <title>The Global Catalogue of Microorganisms (GCM) 10K type strain sequencing project: providing services to taxonomists for standard genome sequencing and annotation.</title>
        <authorList>
            <consortium name="The Broad Institute Genomics Platform"/>
            <consortium name="The Broad Institute Genome Sequencing Center for Infectious Disease"/>
            <person name="Wu L."/>
            <person name="Ma J."/>
        </authorList>
    </citation>
    <scope>NUCLEOTIDE SEQUENCE [LARGE SCALE GENOMIC DNA]</scope>
    <source>
        <strain evidence="3">CGMCC 4.1782</strain>
    </source>
</reference>
<dbReference type="Pfam" id="PF06439">
    <property type="entry name" value="3keto-disac_hyd"/>
    <property type="match status" value="1"/>
</dbReference>
<evidence type="ECO:0000313" key="2">
    <source>
        <dbReference type="EMBL" id="MFD2247802.1"/>
    </source>
</evidence>
<dbReference type="RefSeq" id="WP_250430956.1">
    <property type="nucleotide sequence ID" value="NZ_JALPRR010000003.1"/>
</dbReference>
<dbReference type="Proteomes" id="UP001597374">
    <property type="component" value="Unassembled WGS sequence"/>
</dbReference>
<protein>
    <submittedName>
        <fullName evidence="2">DUF1080 domain-containing protein</fullName>
    </submittedName>
</protein>
<dbReference type="EMBL" id="JBHUIM010000002">
    <property type="protein sequence ID" value="MFD2247802.1"/>
    <property type="molecule type" value="Genomic_DNA"/>
</dbReference>